<evidence type="ECO:0000256" key="6">
    <source>
        <dbReference type="ARBA" id="ARBA00023125"/>
    </source>
</evidence>
<dbReference type="GO" id="GO:0006508">
    <property type="term" value="P:proteolysis"/>
    <property type="evidence" value="ECO:0007669"/>
    <property type="project" value="UniProtKB-KW"/>
</dbReference>
<feature type="compositionally biased region" description="Low complexity" evidence="8">
    <location>
        <begin position="525"/>
        <end position="543"/>
    </location>
</feature>
<keyword evidence="5" id="KW-0190">Covalent protein-DNA linkage</keyword>
<dbReference type="Proteomes" id="UP000541558">
    <property type="component" value="Unassembled WGS sequence"/>
</dbReference>
<evidence type="ECO:0000313" key="9">
    <source>
        <dbReference type="EMBL" id="KAF5326069.1"/>
    </source>
</evidence>
<dbReference type="OrthoDB" id="2111841at2759"/>
<keyword evidence="10" id="KW-1185">Reference proteome</keyword>
<evidence type="ECO:0000256" key="5">
    <source>
        <dbReference type="ARBA" id="ARBA00023124"/>
    </source>
</evidence>
<keyword evidence="7" id="KW-0456">Lyase</keyword>
<dbReference type="EMBL" id="JAACJK010000163">
    <property type="protein sequence ID" value="KAF5326069.1"/>
    <property type="molecule type" value="Genomic_DNA"/>
</dbReference>
<evidence type="ECO:0008006" key="11">
    <source>
        <dbReference type="Google" id="ProtNLM"/>
    </source>
</evidence>
<dbReference type="GO" id="GO:0008233">
    <property type="term" value="F:peptidase activity"/>
    <property type="evidence" value="ECO:0007669"/>
    <property type="project" value="UniProtKB-KW"/>
</dbReference>
<evidence type="ECO:0000256" key="2">
    <source>
        <dbReference type="ARBA" id="ARBA00022670"/>
    </source>
</evidence>
<keyword evidence="4" id="KW-0378">Hydrolase</keyword>
<keyword evidence="2" id="KW-0645">Protease</keyword>
<name>A0A8H5F707_9AGAR</name>
<feature type="region of interest" description="Disordered" evidence="8">
    <location>
        <begin position="572"/>
        <end position="598"/>
    </location>
</feature>
<evidence type="ECO:0000256" key="8">
    <source>
        <dbReference type="SAM" id="MobiDB-lite"/>
    </source>
</evidence>
<feature type="compositionally biased region" description="Polar residues" evidence="8">
    <location>
        <begin position="389"/>
        <end position="398"/>
    </location>
</feature>
<dbReference type="Gene3D" id="3.90.1680.10">
    <property type="entry name" value="SOS response associated peptidase-like"/>
    <property type="match status" value="1"/>
</dbReference>
<dbReference type="AlphaFoldDB" id="A0A8H5F707"/>
<feature type="region of interest" description="Disordered" evidence="8">
    <location>
        <begin position="370"/>
        <end position="557"/>
    </location>
</feature>
<evidence type="ECO:0000256" key="1">
    <source>
        <dbReference type="ARBA" id="ARBA00008136"/>
    </source>
</evidence>
<comment type="similarity">
    <text evidence="1">Belongs to the SOS response-associated peptidase family.</text>
</comment>
<evidence type="ECO:0000256" key="7">
    <source>
        <dbReference type="ARBA" id="ARBA00023239"/>
    </source>
</evidence>
<gene>
    <name evidence="9" type="ORF">D9611_000871</name>
</gene>
<sequence length="598" mass="65554">MRWWLPFEECGVSTYRQECPWALQTHGALGLKTEGHSQGPQSGTTQAELVEVLSISMLRENLFADMVEVRSPELVLMLSTLALTAVECLPEINGSGLGWKGTVLTYRSGATWGQLSFCPTVHHVHPSQASLTTTTTNSMACIRLALPYDTPELAQFLEDQHGLTVCTKEPNLPFEPRYNISEKMEVPCIHLEFEGKPWDKEQKKNTVMTMMRCGLIPKWFKVEDRHRYIARGEDLVNDLPFWKGIKTDHRCVIPCHGKLKEHPWFLKRKDGKEIMLLAGLYSIFDGASPNHIFLFNPSNAVVDKYTFATVTTKHSYDLSGILRQPLVLTSKEDVELWLGGSATPSWSERLEQITGVPHDDERLPLVNYPVSNGVRDKSKQSSRFIIPLSDSTPRSASTPEPVPKLLQMLATQGQRTPGNARGTDAEGATPSPSKAFSLTAPRSLPSPVKHKKAASRPLKVTVMSRDSSPELAPNDNEEGIAGPPLNTIDNPIVLDNDKSDTNDPQAGPGGGTPILIADGSDVEPEQTTQPSSPPSGQQPASSGVVRSNAEAGPGPRTFEIHAAALRLVGRLRESTSSPEFSDDDLGPTSLGKRKRPAE</sequence>
<keyword evidence="6" id="KW-0238">DNA-binding</keyword>
<keyword evidence="3" id="KW-0227">DNA damage</keyword>
<comment type="caution">
    <text evidence="9">The sequence shown here is derived from an EMBL/GenBank/DDBJ whole genome shotgun (WGS) entry which is preliminary data.</text>
</comment>
<dbReference type="GO" id="GO:0003697">
    <property type="term" value="F:single-stranded DNA binding"/>
    <property type="evidence" value="ECO:0007669"/>
    <property type="project" value="InterPro"/>
</dbReference>
<dbReference type="InterPro" id="IPR003738">
    <property type="entry name" value="SRAP"/>
</dbReference>
<dbReference type="SUPFAM" id="SSF143081">
    <property type="entry name" value="BB1717-like"/>
    <property type="match status" value="1"/>
</dbReference>
<dbReference type="GO" id="GO:0016829">
    <property type="term" value="F:lyase activity"/>
    <property type="evidence" value="ECO:0007669"/>
    <property type="project" value="UniProtKB-KW"/>
</dbReference>
<dbReference type="Pfam" id="PF02586">
    <property type="entry name" value="SRAP"/>
    <property type="match status" value="1"/>
</dbReference>
<protein>
    <recommendedName>
        <fullName evidence="11">Embryonic stem cell-specific 5-hydroxymethylcytosine-binding protein</fullName>
    </recommendedName>
</protein>
<dbReference type="GO" id="GO:0106300">
    <property type="term" value="P:protein-DNA covalent cross-linking repair"/>
    <property type="evidence" value="ECO:0007669"/>
    <property type="project" value="InterPro"/>
</dbReference>
<evidence type="ECO:0000256" key="3">
    <source>
        <dbReference type="ARBA" id="ARBA00022763"/>
    </source>
</evidence>
<accession>A0A8H5F707</accession>
<dbReference type="PANTHER" id="PTHR13604">
    <property type="entry name" value="DC12-RELATED"/>
    <property type="match status" value="1"/>
</dbReference>
<evidence type="ECO:0000313" key="10">
    <source>
        <dbReference type="Proteomes" id="UP000541558"/>
    </source>
</evidence>
<proteinExistence type="inferred from homology"/>
<dbReference type="InterPro" id="IPR036590">
    <property type="entry name" value="SRAP-like"/>
</dbReference>
<reference evidence="9 10" key="1">
    <citation type="journal article" date="2020" name="ISME J.">
        <title>Uncovering the hidden diversity of litter-decomposition mechanisms in mushroom-forming fungi.</title>
        <authorList>
            <person name="Floudas D."/>
            <person name="Bentzer J."/>
            <person name="Ahren D."/>
            <person name="Johansson T."/>
            <person name="Persson P."/>
            <person name="Tunlid A."/>
        </authorList>
    </citation>
    <scope>NUCLEOTIDE SEQUENCE [LARGE SCALE GENOMIC DNA]</scope>
    <source>
        <strain evidence="9 10">CBS 175.51</strain>
    </source>
</reference>
<evidence type="ECO:0000256" key="4">
    <source>
        <dbReference type="ARBA" id="ARBA00022801"/>
    </source>
</evidence>
<dbReference type="PANTHER" id="PTHR13604:SF0">
    <property type="entry name" value="ABASIC SITE PROCESSING PROTEIN HMCES"/>
    <property type="match status" value="1"/>
</dbReference>
<organism evidence="9 10">
    <name type="scientific">Ephemerocybe angulata</name>
    <dbReference type="NCBI Taxonomy" id="980116"/>
    <lineage>
        <taxon>Eukaryota</taxon>
        <taxon>Fungi</taxon>
        <taxon>Dikarya</taxon>
        <taxon>Basidiomycota</taxon>
        <taxon>Agaricomycotina</taxon>
        <taxon>Agaricomycetes</taxon>
        <taxon>Agaricomycetidae</taxon>
        <taxon>Agaricales</taxon>
        <taxon>Agaricineae</taxon>
        <taxon>Psathyrellaceae</taxon>
        <taxon>Ephemerocybe</taxon>
    </lineage>
</organism>